<gene>
    <name evidence="7" type="ORF">AORI_4468</name>
</gene>
<dbReference type="PROSITE" id="PS51935">
    <property type="entry name" value="NLPC_P60"/>
    <property type="match status" value="1"/>
</dbReference>
<evidence type="ECO:0000313" key="8">
    <source>
        <dbReference type="Proteomes" id="UP000013968"/>
    </source>
</evidence>
<dbReference type="Pfam" id="PF00877">
    <property type="entry name" value="NLPC_P60"/>
    <property type="match status" value="1"/>
</dbReference>
<keyword evidence="2" id="KW-0645">Protease</keyword>
<dbReference type="InterPro" id="IPR000064">
    <property type="entry name" value="NLP_P60_dom"/>
</dbReference>
<keyword evidence="8" id="KW-1185">Reference proteome</keyword>
<evidence type="ECO:0000259" key="6">
    <source>
        <dbReference type="PROSITE" id="PS51935"/>
    </source>
</evidence>
<keyword evidence="7" id="KW-0449">Lipoprotein</keyword>
<dbReference type="HOGENOM" id="CLU_055280_0_0_11"/>
<dbReference type="AlphaFoldDB" id="R4T915"/>
<evidence type="ECO:0000256" key="1">
    <source>
        <dbReference type="ARBA" id="ARBA00007074"/>
    </source>
</evidence>
<evidence type="ECO:0000256" key="3">
    <source>
        <dbReference type="ARBA" id="ARBA00022801"/>
    </source>
</evidence>
<accession>R4T915</accession>
<feature type="region of interest" description="Disordered" evidence="5">
    <location>
        <begin position="297"/>
        <end position="319"/>
    </location>
</feature>
<dbReference type="PANTHER" id="PTHR47359">
    <property type="entry name" value="PEPTIDOGLYCAN DL-ENDOPEPTIDASE CWLO"/>
    <property type="match status" value="1"/>
</dbReference>
<dbReference type="EMBL" id="CP003410">
    <property type="protein sequence ID" value="AGM07053.1"/>
    <property type="molecule type" value="Genomic_DNA"/>
</dbReference>
<dbReference type="GO" id="GO:0008234">
    <property type="term" value="F:cysteine-type peptidase activity"/>
    <property type="evidence" value="ECO:0007669"/>
    <property type="project" value="UniProtKB-KW"/>
</dbReference>
<dbReference type="Gene3D" id="3.90.1720.10">
    <property type="entry name" value="endopeptidase domain like (from Nostoc punctiforme)"/>
    <property type="match status" value="1"/>
</dbReference>
<dbReference type="InterPro" id="IPR038765">
    <property type="entry name" value="Papain-like_cys_pep_sf"/>
</dbReference>
<evidence type="ECO:0000256" key="2">
    <source>
        <dbReference type="ARBA" id="ARBA00022670"/>
    </source>
</evidence>
<protein>
    <submittedName>
        <fullName evidence="7">Lipoprotein</fullName>
    </submittedName>
</protein>
<keyword evidence="3" id="KW-0378">Hydrolase</keyword>
<sequence>MAKLAVAGVAFFVVLLLLIGGGAIAVVQAVVGSSVQSTSCVPGGATGTPVAGYGAGEMGHAATIVAVGKQMNVPEKGWVIAITTAITESRLRNLSYGDRDSIGLFQQRPSQGWGSVAQIVNPNYSSEQFYRHLTALPNWQTMPVAEAAQTVQRSGFPDRYAQFEPAARQIVAAVHGATCTSSGTGGCNAIQAPTPAAKAAITYACRQRGLPYVWGGNGPDGGHDGFDCSGLTKAAYDSAGVLLPRTAHTQFHAGPRVPDGQPLLPGDLVFYGAPARIHHVGLYIGNGKMINAPTFGQPVQIDDHRRPGDDYAGATRPTG</sequence>
<organism evidence="7 8">
    <name type="scientific">Amycolatopsis keratiniphila</name>
    <dbReference type="NCBI Taxonomy" id="129921"/>
    <lineage>
        <taxon>Bacteria</taxon>
        <taxon>Bacillati</taxon>
        <taxon>Actinomycetota</taxon>
        <taxon>Actinomycetes</taxon>
        <taxon>Pseudonocardiales</taxon>
        <taxon>Pseudonocardiaceae</taxon>
        <taxon>Amycolatopsis</taxon>
        <taxon>Amycolatopsis japonica group</taxon>
    </lineage>
</organism>
<dbReference type="PANTHER" id="PTHR47359:SF3">
    <property type="entry name" value="NLP_P60 DOMAIN-CONTAINING PROTEIN-RELATED"/>
    <property type="match status" value="1"/>
</dbReference>
<dbReference type="SUPFAM" id="SSF54001">
    <property type="entry name" value="Cysteine proteinases"/>
    <property type="match status" value="1"/>
</dbReference>
<feature type="domain" description="NlpC/P60" evidence="6">
    <location>
        <begin position="194"/>
        <end position="319"/>
    </location>
</feature>
<proteinExistence type="inferred from homology"/>
<dbReference type="KEGG" id="aoi:AORI_4468"/>
<dbReference type="InterPro" id="IPR051794">
    <property type="entry name" value="PG_Endopeptidase_C40"/>
</dbReference>
<dbReference type="GO" id="GO:0006508">
    <property type="term" value="P:proteolysis"/>
    <property type="evidence" value="ECO:0007669"/>
    <property type="project" value="UniProtKB-KW"/>
</dbReference>
<evidence type="ECO:0000256" key="5">
    <source>
        <dbReference type="SAM" id="MobiDB-lite"/>
    </source>
</evidence>
<name>R4T915_9PSEU</name>
<keyword evidence="4" id="KW-0788">Thiol protease</keyword>
<evidence type="ECO:0000256" key="4">
    <source>
        <dbReference type="ARBA" id="ARBA00022807"/>
    </source>
</evidence>
<comment type="similarity">
    <text evidence="1">Belongs to the peptidase C40 family.</text>
</comment>
<dbReference type="RefSeq" id="WP_016334801.1">
    <property type="nucleotide sequence ID" value="NC_021252.1"/>
</dbReference>
<dbReference type="Proteomes" id="UP000013968">
    <property type="component" value="Chromosome"/>
</dbReference>
<evidence type="ECO:0000313" key="7">
    <source>
        <dbReference type="EMBL" id="AGM07053.1"/>
    </source>
</evidence>
<reference evidence="7 8" key="1">
    <citation type="journal article" date="2013" name="BMC Genomics">
        <title>ContigScape: a Cytoscape plugin facilitating microbial genome gap closing.</title>
        <authorList>
            <person name="Tang B."/>
            <person name="Wang Q."/>
            <person name="Yang M."/>
            <person name="Xie F."/>
            <person name="Zhu Y."/>
            <person name="Zhuo Y."/>
            <person name="Wang S."/>
            <person name="Gao H."/>
            <person name="Ding X."/>
            <person name="Zhang L."/>
            <person name="Zhao G."/>
            <person name="Zheng H."/>
        </authorList>
    </citation>
    <scope>NUCLEOTIDE SEQUENCE [LARGE SCALE GENOMIC DNA]</scope>
    <source>
        <strain evidence="7 8">HCCB10007</strain>
    </source>
</reference>